<name>A0ABM9C1W1_9BACL</name>
<gene>
    <name evidence="4" type="ORF">PAECIP111893_01747</name>
</gene>
<evidence type="ECO:0000313" key="5">
    <source>
        <dbReference type="Proteomes" id="UP000838686"/>
    </source>
</evidence>
<keyword evidence="1" id="KW-0808">Transferase</keyword>
<dbReference type="CDD" id="cd04301">
    <property type="entry name" value="NAT_SF"/>
    <property type="match status" value="1"/>
</dbReference>
<evidence type="ECO:0000256" key="1">
    <source>
        <dbReference type="ARBA" id="ARBA00022679"/>
    </source>
</evidence>
<evidence type="ECO:0000256" key="2">
    <source>
        <dbReference type="ARBA" id="ARBA00023315"/>
    </source>
</evidence>
<evidence type="ECO:0000259" key="3">
    <source>
        <dbReference type="PROSITE" id="PS51186"/>
    </source>
</evidence>
<organism evidence="4 5">
    <name type="scientific">Paenibacillus plantiphilus</name>
    <dbReference type="NCBI Taxonomy" id="2905650"/>
    <lineage>
        <taxon>Bacteria</taxon>
        <taxon>Bacillati</taxon>
        <taxon>Bacillota</taxon>
        <taxon>Bacilli</taxon>
        <taxon>Bacillales</taxon>
        <taxon>Paenibacillaceae</taxon>
        <taxon>Paenibacillus</taxon>
    </lineage>
</organism>
<proteinExistence type="predicted"/>
<dbReference type="InterPro" id="IPR000182">
    <property type="entry name" value="GNAT_dom"/>
</dbReference>
<evidence type="ECO:0000313" key="4">
    <source>
        <dbReference type="EMBL" id="CAH1201850.1"/>
    </source>
</evidence>
<dbReference type="InterPro" id="IPR016181">
    <property type="entry name" value="Acyl_CoA_acyltransferase"/>
</dbReference>
<comment type="caution">
    <text evidence="4">The sequence shown here is derived from an EMBL/GenBank/DDBJ whole genome shotgun (WGS) entry which is preliminary data.</text>
</comment>
<dbReference type="PROSITE" id="PS51186">
    <property type="entry name" value="GNAT"/>
    <property type="match status" value="1"/>
</dbReference>
<reference evidence="4" key="1">
    <citation type="submission" date="2022-01" db="EMBL/GenBank/DDBJ databases">
        <authorList>
            <person name="Criscuolo A."/>
        </authorList>
    </citation>
    <scope>NUCLEOTIDE SEQUENCE</scope>
    <source>
        <strain evidence="4">CIP111893</strain>
    </source>
</reference>
<dbReference type="Gene3D" id="3.40.630.30">
    <property type="match status" value="1"/>
</dbReference>
<keyword evidence="2" id="KW-0012">Acyltransferase</keyword>
<sequence>MIREAADCDISSLCELMSELSGGGHISGPDMQNRMRMLEESMTDRVYVYEQDAKVQGVLVLRIRENIREVSRYGEICVIVVHAEAKRRGIGRELMVFAEQRAIELGCKAAYLISGFGRKNEAHPFYLELGYEITGYRFIKPLERSSTDESAAPAAFS</sequence>
<keyword evidence="5" id="KW-1185">Reference proteome</keyword>
<dbReference type="Proteomes" id="UP000838686">
    <property type="component" value="Unassembled WGS sequence"/>
</dbReference>
<dbReference type="PANTHER" id="PTHR43877:SF2">
    <property type="entry name" value="AMINOALKYLPHOSPHONATE N-ACETYLTRANSFERASE-RELATED"/>
    <property type="match status" value="1"/>
</dbReference>
<feature type="domain" description="N-acetyltransferase" evidence="3">
    <location>
        <begin position="1"/>
        <end position="149"/>
    </location>
</feature>
<dbReference type="SUPFAM" id="SSF55729">
    <property type="entry name" value="Acyl-CoA N-acyltransferases (Nat)"/>
    <property type="match status" value="1"/>
</dbReference>
<protein>
    <recommendedName>
        <fullName evidence="3">N-acetyltransferase domain-containing protein</fullName>
    </recommendedName>
</protein>
<dbReference type="Pfam" id="PF00583">
    <property type="entry name" value="Acetyltransf_1"/>
    <property type="match status" value="1"/>
</dbReference>
<dbReference type="InterPro" id="IPR050832">
    <property type="entry name" value="Bact_Acetyltransf"/>
</dbReference>
<dbReference type="EMBL" id="CAKMMF010000007">
    <property type="protein sequence ID" value="CAH1201850.1"/>
    <property type="molecule type" value="Genomic_DNA"/>
</dbReference>
<dbReference type="PANTHER" id="PTHR43877">
    <property type="entry name" value="AMINOALKYLPHOSPHONATE N-ACETYLTRANSFERASE-RELATED-RELATED"/>
    <property type="match status" value="1"/>
</dbReference>
<accession>A0ABM9C1W1</accession>